<dbReference type="PANTHER" id="PTHR10404">
    <property type="entry name" value="N-ACETYLATED-ALPHA-LINKED ACIDIC DIPEPTIDASE"/>
    <property type="match status" value="1"/>
</dbReference>
<keyword evidence="3" id="KW-0472">Membrane</keyword>
<evidence type="ECO:0000313" key="7">
    <source>
        <dbReference type="Proteomes" id="UP000799421"/>
    </source>
</evidence>
<feature type="transmembrane region" description="Helical" evidence="3">
    <location>
        <begin position="106"/>
        <end position="125"/>
    </location>
</feature>
<evidence type="ECO:0000259" key="4">
    <source>
        <dbReference type="Pfam" id="PF02225"/>
    </source>
</evidence>
<dbReference type="SUPFAM" id="SSF52025">
    <property type="entry name" value="PA domain"/>
    <property type="match status" value="1"/>
</dbReference>
<dbReference type="InterPro" id="IPR003137">
    <property type="entry name" value="PA_domain"/>
</dbReference>
<keyword evidence="3" id="KW-1133">Transmembrane helix</keyword>
<dbReference type="Gene3D" id="3.50.30.30">
    <property type="match status" value="1"/>
</dbReference>
<dbReference type="FunFam" id="3.40.630.10:FF:000101">
    <property type="entry name" value="N-acetylated alpha-linked acidic dipeptidase like 1"/>
    <property type="match status" value="1"/>
</dbReference>
<gene>
    <name evidence="6" type="ORF">K470DRAFT_218199</name>
</gene>
<dbReference type="OrthoDB" id="5841748at2759"/>
<dbReference type="SUPFAM" id="SSF47672">
    <property type="entry name" value="Transferrin receptor-like dimerisation domain"/>
    <property type="match status" value="1"/>
</dbReference>
<name>A0A6A7BWW2_9PEZI</name>
<dbReference type="InterPro" id="IPR046450">
    <property type="entry name" value="PA_dom_sf"/>
</dbReference>
<dbReference type="PANTHER" id="PTHR10404:SF71">
    <property type="entry name" value="CARBOXYPEPTIDASE TRE2, PUTATIVE (AFU_ORTHOLOGUE AFUA_3G10650)-RELATED"/>
    <property type="match status" value="1"/>
</dbReference>
<feature type="domain" description="PA" evidence="4">
    <location>
        <begin position="251"/>
        <end position="317"/>
    </location>
</feature>
<dbReference type="Proteomes" id="UP000799421">
    <property type="component" value="Unassembled WGS sequence"/>
</dbReference>
<keyword evidence="3" id="KW-0812">Transmembrane</keyword>
<feature type="region of interest" description="Disordered" evidence="2">
    <location>
        <begin position="1"/>
        <end position="33"/>
    </location>
</feature>
<comment type="similarity">
    <text evidence="1">Belongs to the peptidase M28 family. M28B subfamily.</text>
</comment>
<organism evidence="6 7">
    <name type="scientific">Piedraia hortae CBS 480.64</name>
    <dbReference type="NCBI Taxonomy" id="1314780"/>
    <lineage>
        <taxon>Eukaryota</taxon>
        <taxon>Fungi</taxon>
        <taxon>Dikarya</taxon>
        <taxon>Ascomycota</taxon>
        <taxon>Pezizomycotina</taxon>
        <taxon>Dothideomycetes</taxon>
        <taxon>Dothideomycetidae</taxon>
        <taxon>Capnodiales</taxon>
        <taxon>Piedraiaceae</taxon>
        <taxon>Piedraia</taxon>
    </lineage>
</organism>
<sequence length="818" mass="90145">MADHSHVPIPTYEEATTGLLRPESPHSDDSNDDRHIEELDYLEAPEPSSRLYHRARLRGGKWAQQLGAKLSSLSLPSPWLDQVRRFFRRLYIPQEYRMSGPTAARLAGLFLLATLTYVLFVLEVFPGAGDVDGDTYFPIETVRAAVQGRASGENVHYFLMHLTKFDHVAGTEGDFYLAKWVKDSWKELGKLDSLETKSYYVYLDYPGERSLTLKREGSPAWSASFEEDSIYKDREQTLAWHARSKSGEAEGHLIYANGGSANDFARLHENGIVTNGSIALVKSGGTQPSPGLKVQAAQDAGCVGVMIYSDPSDVPPDSAWRPPDDMIQRDDVSLTLGDPLTPGHSSTLNAKRLSPTDADLPKIPSLPLSWRDARILLLSLKNTGLKLPGGWIHGPKSFELKQWWSGNVTTNSLVHLKSLNEGNLTQEIWNVHGAIRGSEFPNERVVIGAHRDSWCYGAIDGGSGTAILLEVVHIFSVLRDRGWRPLRTIEFVSFDAAEYNLAGSTEFVEENLSLLKEEAVAFINIEGVAGPTFHAAAPPSWRRVLEHVLARVDGNTSPSDSDSPSSLSEAEGSDTDDEVSTLLSSWRSTGTPLHPPTVLTDTLPFLTLAGVSTLSVGFTQKHTSPSSALPRHSCHDTIESLATFVDPDYALHKHLTQVIALLVVEFSAGMEVPLDLKAYAEQLSEWITVLERETSATFARLERLPTASPGDVERATNFTLKQLKEEVGVLERRVNTFYERGRMKGGSKTVAGFEKGLVHPGGRHVVFGREGLTGEVEGSFRGVFGSVRERVDKGEWEEAMKEVERVRGRVESVGRGLE</sequence>
<dbReference type="InterPro" id="IPR036757">
    <property type="entry name" value="TFR-like_dimer_dom_sf"/>
</dbReference>
<dbReference type="EMBL" id="MU005987">
    <property type="protein sequence ID" value="KAF2859856.1"/>
    <property type="molecule type" value="Genomic_DNA"/>
</dbReference>
<feature type="compositionally biased region" description="Low complexity" evidence="2">
    <location>
        <begin position="557"/>
        <end position="568"/>
    </location>
</feature>
<feature type="compositionally biased region" description="Basic and acidic residues" evidence="2">
    <location>
        <begin position="23"/>
        <end position="33"/>
    </location>
</feature>
<protein>
    <submittedName>
        <fullName evidence="6">Zn-dependent exopeptidase</fullName>
    </submittedName>
</protein>
<dbReference type="Pfam" id="PF02225">
    <property type="entry name" value="PA"/>
    <property type="match status" value="1"/>
</dbReference>
<evidence type="ECO:0000256" key="3">
    <source>
        <dbReference type="SAM" id="Phobius"/>
    </source>
</evidence>
<accession>A0A6A7BWW2</accession>
<dbReference type="SUPFAM" id="SSF53187">
    <property type="entry name" value="Zn-dependent exopeptidases"/>
    <property type="match status" value="1"/>
</dbReference>
<dbReference type="GO" id="GO:0004180">
    <property type="term" value="F:carboxypeptidase activity"/>
    <property type="evidence" value="ECO:0007669"/>
    <property type="project" value="TreeGrafter"/>
</dbReference>
<keyword evidence="7" id="KW-1185">Reference proteome</keyword>
<dbReference type="AlphaFoldDB" id="A0A6A7BWW2"/>
<proteinExistence type="inferred from homology"/>
<dbReference type="InterPro" id="IPR039373">
    <property type="entry name" value="Peptidase_M28B"/>
</dbReference>
<evidence type="ECO:0000259" key="5">
    <source>
        <dbReference type="Pfam" id="PF04389"/>
    </source>
</evidence>
<dbReference type="InterPro" id="IPR007484">
    <property type="entry name" value="Peptidase_M28"/>
</dbReference>
<reference evidence="6" key="1">
    <citation type="journal article" date="2020" name="Stud. Mycol.">
        <title>101 Dothideomycetes genomes: a test case for predicting lifestyles and emergence of pathogens.</title>
        <authorList>
            <person name="Haridas S."/>
            <person name="Albert R."/>
            <person name="Binder M."/>
            <person name="Bloem J."/>
            <person name="Labutti K."/>
            <person name="Salamov A."/>
            <person name="Andreopoulos B."/>
            <person name="Baker S."/>
            <person name="Barry K."/>
            <person name="Bills G."/>
            <person name="Bluhm B."/>
            <person name="Cannon C."/>
            <person name="Castanera R."/>
            <person name="Culley D."/>
            <person name="Daum C."/>
            <person name="Ezra D."/>
            <person name="Gonzalez J."/>
            <person name="Henrissat B."/>
            <person name="Kuo A."/>
            <person name="Liang C."/>
            <person name="Lipzen A."/>
            <person name="Lutzoni F."/>
            <person name="Magnuson J."/>
            <person name="Mondo S."/>
            <person name="Nolan M."/>
            <person name="Ohm R."/>
            <person name="Pangilinan J."/>
            <person name="Park H.-J."/>
            <person name="Ramirez L."/>
            <person name="Alfaro M."/>
            <person name="Sun H."/>
            <person name="Tritt A."/>
            <person name="Yoshinaga Y."/>
            <person name="Zwiers L.-H."/>
            <person name="Turgeon B."/>
            <person name="Goodwin S."/>
            <person name="Spatafora J."/>
            <person name="Crous P."/>
            <person name="Grigoriev I."/>
        </authorList>
    </citation>
    <scope>NUCLEOTIDE SEQUENCE</scope>
    <source>
        <strain evidence="6">CBS 480.64</strain>
    </source>
</reference>
<dbReference type="Gene3D" id="3.40.630.10">
    <property type="entry name" value="Zn peptidases"/>
    <property type="match status" value="1"/>
</dbReference>
<feature type="region of interest" description="Disordered" evidence="2">
    <location>
        <begin position="553"/>
        <end position="581"/>
    </location>
</feature>
<evidence type="ECO:0000256" key="2">
    <source>
        <dbReference type="SAM" id="MobiDB-lite"/>
    </source>
</evidence>
<feature type="domain" description="Peptidase M28" evidence="5">
    <location>
        <begin position="430"/>
        <end position="530"/>
    </location>
</feature>
<evidence type="ECO:0000313" key="6">
    <source>
        <dbReference type="EMBL" id="KAF2859856.1"/>
    </source>
</evidence>
<dbReference type="Pfam" id="PF04389">
    <property type="entry name" value="Peptidase_M28"/>
    <property type="match status" value="1"/>
</dbReference>
<evidence type="ECO:0000256" key="1">
    <source>
        <dbReference type="ARBA" id="ARBA00005634"/>
    </source>
</evidence>